<proteinExistence type="predicted"/>
<comment type="caution">
    <text evidence="5">The sequence shown here is derived from an EMBL/GenBank/DDBJ whole genome shotgun (WGS) entry which is preliminary data.</text>
</comment>
<protein>
    <submittedName>
        <fullName evidence="5">NTE family protein</fullName>
    </submittedName>
</protein>
<evidence type="ECO:0000256" key="1">
    <source>
        <dbReference type="ARBA" id="ARBA00023098"/>
    </source>
</evidence>
<keyword evidence="2" id="KW-0442">Lipid degradation</keyword>
<dbReference type="InterPro" id="IPR002641">
    <property type="entry name" value="PNPLA_dom"/>
</dbReference>
<feature type="active site" description="Nucleophile" evidence="2">
    <location>
        <position position="123"/>
    </location>
</feature>
<dbReference type="AlphaFoldDB" id="A0A2V4UIT9"/>
<dbReference type="GO" id="GO:0016787">
    <property type="term" value="F:hydrolase activity"/>
    <property type="evidence" value="ECO:0007669"/>
    <property type="project" value="UniProtKB-UniRule"/>
</dbReference>
<keyword evidence="3" id="KW-1133">Transmembrane helix</keyword>
<sequence>MRIYLSNCYEHLLQRLSNRIAAPPLRFMIFLLMLILISSLLTGCTQRVWNEAMADTTTTRYDFDNTLPQNSDDVFVVLAFSGGGTRAAALSYGVLEKLRDTPVTINGIERRLLDEVDVISSVSGGSYTAAYYGLFGDDIFERFAPEFLYEDWQSRLIRLALRPKSLIAMSSSEYNRGDLVADNLDSNLFQQKTFADMGRGKLPYVILNASDLNNAMTFSFTQQQFDFLCSDLSSYPVANAVMASSSVPGIFAPIALRNFSDCAQREQSWVDEALNQDDHLPRSYAIARALDRYSQPDRMPVVRLVDGGVTDNLGVRGSMMSPVTQYGDVPNMAGAFSPDKLRQVKQVLVVIANAQTYSEHDWSLESKDPSFLETISAASEVALGTLNNDTVSSAKKEFLQWSEHVNAQRDSASPQVAVHFSVLTFDQVKDKNERAKFDAMPTTFHLQPEQVDEWRSLGSSLLDQSEEFQNFRKALQ</sequence>
<keyword evidence="3" id="KW-0472">Membrane</keyword>
<dbReference type="PROSITE" id="PS51635">
    <property type="entry name" value="PNPLA"/>
    <property type="match status" value="1"/>
</dbReference>
<dbReference type="Proteomes" id="UP000247746">
    <property type="component" value="Unassembled WGS sequence"/>
</dbReference>
<dbReference type="Pfam" id="PF01734">
    <property type="entry name" value="Patatin"/>
    <property type="match status" value="1"/>
</dbReference>
<evidence type="ECO:0000259" key="4">
    <source>
        <dbReference type="PROSITE" id="PS51635"/>
    </source>
</evidence>
<comment type="caution">
    <text evidence="2">Lacks conserved residue(s) required for the propagation of feature annotation.</text>
</comment>
<dbReference type="Gene3D" id="3.40.1090.10">
    <property type="entry name" value="Cytosolic phospholipase A2 catalytic domain"/>
    <property type="match status" value="1"/>
</dbReference>
<reference evidence="5 6" key="1">
    <citation type="submission" date="2018-06" db="EMBL/GenBank/DDBJ databases">
        <title>Genomic Encyclopedia of Type Strains, Phase III (KMG-III): the genomes of soil and plant-associated and newly described type strains.</title>
        <authorList>
            <person name="Whitman W."/>
        </authorList>
    </citation>
    <scope>NUCLEOTIDE SEQUENCE [LARGE SCALE GENOMIC DNA]</scope>
    <source>
        <strain evidence="5 6">CECT 5889</strain>
    </source>
</reference>
<dbReference type="EMBL" id="QJSU01000013">
    <property type="protein sequence ID" value="PYE36526.1"/>
    <property type="molecule type" value="Genomic_DNA"/>
</dbReference>
<feature type="domain" description="PNPLA" evidence="4">
    <location>
        <begin position="78"/>
        <end position="286"/>
    </location>
</feature>
<gene>
    <name evidence="5" type="ORF">DFP82_11312</name>
</gene>
<keyword evidence="1 2" id="KW-0443">Lipid metabolism</keyword>
<dbReference type="GO" id="GO:0016042">
    <property type="term" value="P:lipid catabolic process"/>
    <property type="evidence" value="ECO:0007669"/>
    <property type="project" value="UniProtKB-UniRule"/>
</dbReference>
<dbReference type="SUPFAM" id="SSF52151">
    <property type="entry name" value="FabD/lysophospholipase-like"/>
    <property type="match status" value="1"/>
</dbReference>
<feature type="transmembrane region" description="Helical" evidence="3">
    <location>
        <begin position="20"/>
        <end position="41"/>
    </location>
</feature>
<organism evidence="5 6">
    <name type="scientific">Psychrobacter fozii</name>
    <dbReference type="NCBI Taxonomy" id="198480"/>
    <lineage>
        <taxon>Bacteria</taxon>
        <taxon>Pseudomonadati</taxon>
        <taxon>Pseudomonadota</taxon>
        <taxon>Gammaproteobacteria</taxon>
        <taxon>Moraxellales</taxon>
        <taxon>Moraxellaceae</taxon>
        <taxon>Psychrobacter</taxon>
    </lineage>
</organism>
<evidence type="ECO:0000313" key="6">
    <source>
        <dbReference type="Proteomes" id="UP000247746"/>
    </source>
</evidence>
<keyword evidence="6" id="KW-1185">Reference proteome</keyword>
<dbReference type="InterPro" id="IPR016035">
    <property type="entry name" value="Acyl_Trfase/lysoPLipase"/>
</dbReference>
<keyword evidence="2" id="KW-0378">Hydrolase</keyword>
<evidence type="ECO:0000313" key="5">
    <source>
        <dbReference type="EMBL" id="PYE36526.1"/>
    </source>
</evidence>
<feature type="active site" description="Proton acceptor" evidence="2">
    <location>
        <position position="271"/>
    </location>
</feature>
<name>A0A2V4UIT9_9GAMM</name>
<keyword evidence="3" id="KW-0812">Transmembrane</keyword>
<accession>A0A2V4UIT9</accession>
<evidence type="ECO:0000256" key="3">
    <source>
        <dbReference type="SAM" id="Phobius"/>
    </source>
</evidence>
<evidence type="ECO:0000256" key="2">
    <source>
        <dbReference type="PROSITE-ProRule" id="PRU01161"/>
    </source>
</evidence>